<proteinExistence type="predicted"/>
<dbReference type="Proteomes" id="UP000468668">
    <property type="component" value="Unassembled WGS sequence"/>
</dbReference>
<comment type="caution">
    <text evidence="1">The sequence shown here is derived from an EMBL/GenBank/DDBJ whole genome shotgun (WGS) entry which is preliminary data.</text>
</comment>
<name>A0A6N6NKN7_9ACTN</name>
<dbReference type="OrthoDB" id="9803063at2"/>
<dbReference type="RefSeq" id="WP_158049874.1">
    <property type="nucleotide sequence ID" value="NZ_WAJR01000017.1"/>
</dbReference>
<protein>
    <recommendedName>
        <fullName evidence="3">U32 family peptidase</fullName>
    </recommendedName>
</protein>
<dbReference type="AlphaFoldDB" id="A0A6N6NKN7"/>
<organism evidence="1 2">
    <name type="scientific">Ellagibacter isourolithinifaciens</name>
    <dbReference type="NCBI Taxonomy" id="2137581"/>
    <lineage>
        <taxon>Bacteria</taxon>
        <taxon>Bacillati</taxon>
        <taxon>Actinomycetota</taxon>
        <taxon>Coriobacteriia</taxon>
        <taxon>Eggerthellales</taxon>
        <taxon>Eggerthellaceae</taxon>
        <taxon>Ellagibacter</taxon>
    </lineage>
</organism>
<dbReference type="EMBL" id="WAJR01000017">
    <property type="protein sequence ID" value="KAB1640157.1"/>
    <property type="molecule type" value="Genomic_DNA"/>
</dbReference>
<dbReference type="GeneID" id="98658218"/>
<evidence type="ECO:0000313" key="1">
    <source>
        <dbReference type="EMBL" id="KAB1640157.1"/>
    </source>
</evidence>
<accession>A0A6N6NKN7</accession>
<keyword evidence="2" id="KW-1185">Reference proteome</keyword>
<sequence>MVSYTLPGMTEFPDLNLLFLSFYRDARDIFFDDVAIESVYGGFPGSLLCGGRNNLGEAISLGDVEKCLARYRNLGVACNVTFTNQLATSAAIERGAYGKRILSLLDEQSPDGDLPNGVILYTDAMDEYVRSTHPRLRRISSTTKQLPSVEATNREIGEFDRVVLNYNLTHDEQVISSIDHPEKLEVMANEYCTLGCPYRTEHYRATSESQIKGVPCAFECKHKPAPQAWGFLNGLIEGDVFLKNDQIRHYANDLGVGSFKIVGRGLSRYDVIDSYLYYLVKPEHWYEVRDYLIHRSYL</sequence>
<evidence type="ECO:0008006" key="3">
    <source>
        <dbReference type="Google" id="ProtNLM"/>
    </source>
</evidence>
<reference evidence="1 2" key="1">
    <citation type="submission" date="2019-09" db="EMBL/GenBank/DDBJ databases">
        <title>Whole genome shotgun sequencing (WGS) of Ellagibacter isourolithinifaciens DSM 104140(T) and Adlercreutzia muris DSM 29508(T).</title>
        <authorList>
            <person name="Stoll D.A."/>
            <person name="Danylec N."/>
            <person name="Huch M."/>
        </authorList>
    </citation>
    <scope>NUCLEOTIDE SEQUENCE [LARGE SCALE GENOMIC DNA]</scope>
    <source>
        <strain evidence="1 2">DSM 104140</strain>
    </source>
</reference>
<gene>
    <name evidence="1" type="ORF">F8C90_07330</name>
</gene>
<evidence type="ECO:0000313" key="2">
    <source>
        <dbReference type="Proteomes" id="UP000468668"/>
    </source>
</evidence>